<evidence type="ECO:0000256" key="12">
    <source>
        <dbReference type="ARBA" id="ARBA00022741"/>
    </source>
</evidence>
<proteinExistence type="inferred from homology"/>
<dbReference type="FunFam" id="3.80.10.10:FF:000288">
    <property type="entry name" value="LRR receptor-like serine/threonine-protein kinase EFR"/>
    <property type="match status" value="1"/>
</dbReference>
<keyword evidence="14" id="KW-0067">ATP-binding</keyword>
<evidence type="ECO:0000256" key="16">
    <source>
        <dbReference type="ARBA" id="ARBA00023136"/>
    </source>
</evidence>
<dbReference type="PANTHER" id="PTHR48056">
    <property type="entry name" value="LRR RECEPTOR-LIKE SERINE/THREONINE-PROTEIN KINASE-RELATED"/>
    <property type="match status" value="1"/>
</dbReference>
<dbReference type="SMART" id="SM00369">
    <property type="entry name" value="LRR_TYP"/>
    <property type="match status" value="6"/>
</dbReference>
<dbReference type="PANTHER" id="PTHR48056:SF83">
    <property type="entry name" value="LRR RECEPTOR-LIKE SERINE_THREONINE-PROTEIN KINASE FLS2"/>
    <property type="match status" value="1"/>
</dbReference>
<evidence type="ECO:0000256" key="18">
    <source>
        <dbReference type="ARBA" id="ARBA00023180"/>
    </source>
</evidence>
<evidence type="ECO:0000313" key="25">
    <source>
        <dbReference type="EnsemblPlants" id="KQJ87701"/>
    </source>
</evidence>
<organism evidence="24">
    <name type="scientific">Brachypodium distachyon</name>
    <name type="common">Purple false brome</name>
    <name type="synonym">Trachynia distachya</name>
    <dbReference type="NCBI Taxonomy" id="15368"/>
    <lineage>
        <taxon>Eukaryota</taxon>
        <taxon>Viridiplantae</taxon>
        <taxon>Streptophyta</taxon>
        <taxon>Embryophyta</taxon>
        <taxon>Tracheophyta</taxon>
        <taxon>Spermatophyta</taxon>
        <taxon>Magnoliopsida</taxon>
        <taxon>Liliopsida</taxon>
        <taxon>Poales</taxon>
        <taxon>Poaceae</taxon>
        <taxon>BOP clade</taxon>
        <taxon>Pooideae</taxon>
        <taxon>Stipodae</taxon>
        <taxon>Brachypodieae</taxon>
        <taxon>Brachypodium</taxon>
    </lineage>
</organism>
<evidence type="ECO:0000256" key="21">
    <source>
        <dbReference type="SAM" id="Phobius"/>
    </source>
</evidence>
<dbReference type="GeneID" id="100835659"/>
<evidence type="ECO:0000256" key="5">
    <source>
        <dbReference type="ARBA" id="ARBA00022527"/>
    </source>
</evidence>
<gene>
    <name evidence="25" type="primary">LOC100835659</name>
    <name evidence="24" type="ORF">BRADI_4g12990v3</name>
</gene>
<comment type="catalytic activity">
    <reaction evidence="19">
        <text>L-threonyl-[protein] + ATP = O-phospho-L-threonyl-[protein] + ADP + H(+)</text>
        <dbReference type="Rhea" id="RHEA:46608"/>
        <dbReference type="Rhea" id="RHEA-COMP:11060"/>
        <dbReference type="Rhea" id="RHEA-COMP:11605"/>
        <dbReference type="ChEBI" id="CHEBI:15378"/>
        <dbReference type="ChEBI" id="CHEBI:30013"/>
        <dbReference type="ChEBI" id="CHEBI:30616"/>
        <dbReference type="ChEBI" id="CHEBI:61977"/>
        <dbReference type="ChEBI" id="CHEBI:456216"/>
        <dbReference type="EC" id="2.7.11.1"/>
    </reaction>
</comment>
<reference evidence="24 25" key="1">
    <citation type="journal article" date="2010" name="Nature">
        <title>Genome sequencing and analysis of the model grass Brachypodium distachyon.</title>
        <authorList>
            <consortium name="International Brachypodium Initiative"/>
        </authorList>
    </citation>
    <scope>NUCLEOTIDE SEQUENCE [LARGE SCALE GENOMIC DNA]</scope>
    <source>
        <strain evidence="24">Bd21</strain>
        <strain evidence="25">cv. Bd21</strain>
    </source>
</reference>
<dbReference type="OrthoDB" id="676979at2759"/>
<dbReference type="InterPro" id="IPR003591">
    <property type="entry name" value="Leu-rich_rpt_typical-subtyp"/>
</dbReference>
<dbReference type="InterPro" id="IPR001611">
    <property type="entry name" value="Leu-rich_rpt"/>
</dbReference>
<keyword evidence="12" id="KW-0547">Nucleotide-binding</keyword>
<feature type="transmembrane region" description="Helical" evidence="21">
    <location>
        <begin position="749"/>
        <end position="773"/>
    </location>
</feature>
<evidence type="ECO:0000256" key="1">
    <source>
        <dbReference type="ARBA" id="ARBA00004251"/>
    </source>
</evidence>
<evidence type="ECO:0000256" key="22">
    <source>
        <dbReference type="SAM" id="SignalP"/>
    </source>
</evidence>
<reference evidence="25" key="3">
    <citation type="submission" date="2018-08" db="UniProtKB">
        <authorList>
            <consortium name="EnsemblPlants"/>
        </authorList>
    </citation>
    <scope>IDENTIFICATION</scope>
    <source>
        <strain evidence="25">cv. Bd21</strain>
    </source>
</reference>
<dbReference type="OMA" id="CVESQSK"/>
<evidence type="ECO:0000256" key="19">
    <source>
        <dbReference type="ARBA" id="ARBA00047899"/>
    </source>
</evidence>
<dbReference type="EMBL" id="CM000883">
    <property type="protein sequence ID" value="KQJ87701.1"/>
    <property type="molecule type" value="Genomic_DNA"/>
</dbReference>
<evidence type="ECO:0000256" key="20">
    <source>
        <dbReference type="ARBA" id="ARBA00048679"/>
    </source>
</evidence>
<comment type="similarity">
    <text evidence="2">Belongs to the protein kinase superfamily. Ser/Thr protein kinase family.</text>
</comment>
<feature type="signal peptide" evidence="22">
    <location>
        <begin position="1"/>
        <end position="31"/>
    </location>
</feature>
<evidence type="ECO:0000313" key="24">
    <source>
        <dbReference type="EMBL" id="KQJ87701.1"/>
    </source>
</evidence>
<dbReference type="eggNOG" id="ENOG502QPYS">
    <property type="taxonomic scope" value="Eukaryota"/>
</dbReference>
<dbReference type="KEGG" id="bdi:100835659"/>
<keyword evidence="17" id="KW-0675">Receptor</keyword>
<dbReference type="Gene3D" id="3.80.10.10">
    <property type="entry name" value="Ribonuclease Inhibitor"/>
    <property type="match status" value="5"/>
</dbReference>
<sequence>MSHVATSKLYLSPLLLLIRFYFLTQLPYSFSTSTSAHNETEADQQALLCLKSQLHDPSGALASWRNMSSSTHCDWRGVTCSTHNASLVIALNLESVNIVGQIFPCIADLTFLTRIHMPNNQLGGQISPMISRLTRLRYLNLSMNSLHGEIPETISSCSHLEIVDLYSNSLEGEIPTGLAQCSSLKQIILSSNNIEGSIPSQFSSLANLSALFINSNKLTGTIPQLLGSTKRLTWVSLRNNSLRGGIPPALFHSTSLSYIDLSYNYLSGSIPSIPQISSPLEYLMLTQNNLSGEIPTSIGNLSSLSMLLIAQNKLQGRIPESISKIAKLQRLDLSYNNLAGIVPAALYTISSLTYLGLGANKFGGQLPTNIGNALPNIKKLILEGNQFEGPIPPSLANASNLQVLNLRSNSFSGVIPSLGSLSMLSYLDLGANRLMAGDWSFLSSLTNCTLLQKLWLDRNILQGIMPTSVTNLSKTLEVLILIDNQLSGSIPLELGKLTSLTVLEMDMNFFSGHIPETLGNLRNLSILGLSRNNLSGEIPTSIGQLKKLTKIYFEENELTGNIPTSLASCKSLVRLNLSSNNFNGSIPAELFSILTLSEALDLSYNQITGHIPLEIGRLNNLNSLNISNNQLSGEIPSSIGQCLVLESLHLEANVLQGSIPGSLINLRGINMMDLSQNNISGTIPQFFTSLSSLQILNISFNDLEGQIPEGGIFANSSIVFIQGNNKLCASSPMLQVPLCATSPSKRKTGYTVTVVVPLATIVLVTLACVAAIARAKRSQEKRLLNQPFKQFKNFSYEDLFKATGGFPSTSLVGSGGLGFVYRGQILSEPYTIAIKVFRLDQFGAPKNFRAECDALRSIRHRNLIRVISSCSTIDTKGDEFKALILEYMDNGNLDSWLHPKGYNHSPKTALSLGSRITIAVDIAAALEYLHNQCTPPLVHCDLKPSNVLLNDEMVACLSDFGLAKFLYSDSSTTFSDSSSIVGPRGSVGYIAPEYGMGCKISVESDVYSYGVILLEMITGKHPTDEMFKDSMNLHKFVEAALPQKIGDVCDPRLNTYDEFQGENHEMVQEQHFVIQLAQVGLKCSEASPKDRPTMETVYAELVTTKEKYQCSHLTK</sequence>
<keyword evidence="7" id="KW-0433">Leucine-rich repeat</keyword>
<keyword evidence="11" id="KW-0677">Repeat</keyword>
<dbReference type="RefSeq" id="XP_010237523.2">
    <property type="nucleotide sequence ID" value="XM_010239221.3"/>
</dbReference>
<keyword evidence="9 21" id="KW-0812">Transmembrane</keyword>
<dbReference type="Pfam" id="PF13855">
    <property type="entry name" value="LRR_8"/>
    <property type="match status" value="3"/>
</dbReference>
<evidence type="ECO:0000256" key="4">
    <source>
        <dbReference type="ARBA" id="ARBA00022475"/>
    </source>
</evidence>
<dbReference type="FunFam" id="3.80.10.10:FF:000275">
    <property type="entry name" value="Leucine-rich repeat receptor-like protein kinase"/>
    <property type="match status" value="1"/>
</dbReference>
<evidence type="ECO:0000256" key="10">
    <source>
        <dbReference type="ARBA" id="ARBA00022729"/>
    </source>
</evidence>
<evidence type="ECO:0000256" key="3">
    <source>
        <dbReference type="ARBA" id="ARBA00012513"/>
    </source>
</evidence>
<evidence type="ECO:0000256" key="14">
    <source>
        <dbReference type="ARBA" id="ARBA00022840"/>
    </source>
</evidence>
<dbReference type="Gramene" id="KQJ87701">
    <property type="protein sequence ID" value="KQJ87701"/>
    <property type="gene ID" value="BRADI_4g12990v3"/>
</dbReference>
<dbReference type="PROSITE" id="PS00108">
    <property type="entry name" value="PROTEIN_KINASE_ST"/>
    <property type="match status" value="1"/>
</dbReference>
<name>I1IK70_BRADI</name>
<evidence type="ECO:0000256" key="8">
    <source>
        <dbReference type="ARBA" id="ARBA00022679"/>
    </source>
</evidence>
<dbReference type="AlphaFoldDB" id="I1IK70"/>
<evidence type="ECO:0000256" key="13">
    <source>
        <dbReference type="ARBA" id="ARBA00022777"/>
    </source>
</evidence>
<keyword evidence="15 21" id="KW-1133">Transmembrane helix</keyword>
<keyword evidence="10 22" id="KW-0732">Signal</keyword>
<dbReference type="InterPro" id="IPR013210">
    <property type="entry name" value="LRR_N_plant-typ"/>
</dbReference>
<dbReference type="InterPro" id="IPR050647">
    <property type="entry name" value="Plant_LRR-RLKs"/>
</dbReference>
<dbReference type="Pfam" id="PF00069">
    <property type="entry name" value="Pkinase"/>
    <property type="match status" value="1"/>
</dbReference>
<feature type="chain" id="PRO_5014095327" description="non-specific serine/threonine protein kinase" evidence="22">
    <location>
        <begin position="32"/>
        <end position="1115"/>
    </location>
</feature>
<keyword evidence="6" id="KW-0597">Phosphoprotein</keyword>
<evidence type="ECO:0000256" key="9">
    <source>
        <dbReference type="ARBA" id="ARBA00022692"/>
    </source>
</evidence>
<reference evidence="24" key="2">
    <citation type="submission" date="2017-06" db="EMBL/GenBank/DDBJ databases">
        <title>WGS assembly of Brachypodium distachyon.</title>
        <authorList>
            <consortium name="The International Brachypodium Initiative"/>
            <person name="Lucas S."/>
            <person name="Harmon-Smith M."/>
            <person name="Lail K."/>
            <person name="Tice H."/>
            <person name="Grimwood J."/>
            <person name="Bruce D."/>
            <person name="Barry K."/>
            <person name="Shu S."/>
            <person name="Lindquist E."/>
            <person name="Wang M."/>
            <person name="Pitluck S."/>
            <person name="Vogel J.P."/>
            <person name="Garvin D.F."/>
            <person name="Mockler T.C."/>
            <person name="Schmutz J."/>
            <person name="Rokhsar D."/>
            <person name="Bevan M.W."/>
        </authorList>
    </citation>
    <scope>NUCLEOTIDE SEQUENCE</scope>
    <source>
        <strain evidence="24">Bd21</strain>
    </source>
</reference>
<dbReference type="InterPro" id="IPR008271">
    <property type="entry name" value="Ser/Thr_kinase_AS"/>
</dbReference>
<dbReference type="EnsemblPlants" id="KQJ87701">
    <property type="protein sequence ID" value="KQJ87701"/>
    <property type="gene ID" value="BRADI_4g12990v3"/>
</dbReference>
<dbReference type="Pfam" id="PF08263">
    <property type="entry name" value="LRRNT_2"/>
    <property type="match status" value="1"/>
</dbReference>
<dbReference type="Gene3D" id="1.10.510.10">
    <property type="entry name" value="Transferase(Phosphotransferase) domain 1"/>
    <property type="match status" value="1"/>
</dbReference>
<dbReference type="InterPro" id="IPR032675">
    <property type="entry name" value="LRR_dom_sf"/>
</dbReference>
<dbReference type="SMART" id="SM00220">
    <property type="entry name" value="S_TKc"/>
    <property type="match status" value="1"/>
</dbReference>
<dbReference type="Pfam" id="PF00560">
    <property type="entry name" value="LRR_1"/>
    <property type="match status" value="7"/>
</dbReference>
<dbReference type="EC" id="2.7.11.1" evidence="3"/>
<evidence type="ECO:0000256" key="11">
    <source>
        <dbReference type="ARBA" id="ARBA00022737"/>
    </source>
</evidence>
<comment type="subcellular location">
    <subcellularLocation>
        <location evidence="1">Cell membrane</location>
        <topology evidence="1">Single-pass type I membrane protein</topology>
    </subcellularLocation>
</comment>
<feature type="domain" description="Protein kinase" evidence="23">
    <location>
        <begin position="806"/>
        <end position="1103"/>
    </location>
</feature>
<dbReference type="SUPFAM" id="SSF56112">
    <property type="entry name" value="Protein kinase-like (PK-like)"/>
    <property type="match status" value="1"/>
</dbReference>
<dbReference type="Proteomes" id="UP000008810">
    <property type="component" value="Chromosome 4"/>
</dbReference>
<dbReference type="InterPro" id="IPR011009">
    <property type="entry name" value="Kinase-like_dom_sf"/>
</dbReference>
<protein>
    <recommendedName>
        <fullName evidence="3">non-specific serine/threonine protein kinase</fullName>
        <ecNumber evidence="3">2.7.11.1</ecNumber>
    </recommendedName>
</protein>
<evidence type="ECO:0000313" key="26">
    <source>
        <dbReference type="Proteomes" id="UP000008810"/>
    </source>
</evidence>
<dbReference type="GO" id="GO:0005886">
    <property type="term" value="C:plasma membrane"/>
    <property type="evidence" value="ECO:0007669"/>
    <property type="project" value="UniProtKB-SubCell"/>
</dbReference>
<dbReference type="GO" id="GO:0005524">
    <property type="term" value="F:ATP binding"/>
    <property type="evidence" value="ECO:0007669"/>
    <property type="project" value="UniProtKB-KW"/>
</dbReference>
<dbReference type="FunFam" id="1.10.510.10:FF:000358">
    <property type="entry name" value="Putative leucine-rich repeat receptor-like serine/threonine-protein kinase"/>
    <property type="match status" value="1"/>
</dbReference>
<evidence type="ECO:0000259" key="23">
    <source>
        <dbReference type="PROSITE" id="PS50011"/>
    </source>
</evidence>
<keyword evidence="5" id="KW-0723">Serine/threonine-protein kinase</keyword>
<evidence type="ECO:0000256" key="2">
    <source>
        <dbReference type="ARBA" id="ARBA00008684"/>
    </source>
</evidence>
<keyword evidence="4" id="KW-1003">Cell membrane</keyword>
<evidence type="ECO:0000256" key="15">
    <source>
        <dbReference type="ARBA" id="ARBA00022989"/>
    </source>
</evidence>
<dbReference type="Gene3D" id="3.30.200.20">
    <property type="entry name" value="Phosphorylase Kinase, domain 1"/>
    <property type="match status" value="1"/>
</dbReference>
<dbReference type="SUPFAM" id="SSF52058">
    <property type="entry name" value="L domain-like"/>
    <property type="match status" value="3"/>
</dbReference>
<keyword evidence="26" id="KW-1185">Reference proteome</keyword>
<keyword evidence="13" id="KW-0418">Kinase</keyword>
<keyword evidence="8" id="KW-0808">Transferase</keyword>
<evidence type="ECO:0000256" key="7">
    <source>
        <dbReference type="ARBA" id="ARBA00022614"/>
    </source>
</evidence>
<dbReference type="GO" id="GO:0004674">
    <property type="term" value="F:protein serine/threonine kinase activity"/>
    <property type="evidence" value="ECO:0007669"/>
    <property type="project" value="UniProtKB-KW"/>
</dbReference>
<accession>I1IK70</accession>
<dbReference type="PROSITE" id="PS50011">
    <property type="entry name" value="PROTEIN_KINASE_DOM"/>
    <property type="match status" value="1"/>
</dbReference>
<keyword evidence="16 21" id="KW-0472">Membrane</keyword>
<comment type="catalytic activity">
    <reaction evidence="20">
        <text>L-seryl-[protein] + ATP = O-phospho-L-seryl-[protein] + ADP + H(+)</text>
        <dbReference type="Rhea" id="RHEA:17989"/>
        <dbReference type="Rhea" id="RHEA-COMP:9863"/>
        <dbReference type="Rhea" id="RHEA-COMP:11604"/>
        <dbReference type="ChEBI" id="CHEBI:15378"/>
        <dbReference type="ChEBI" id="CHEBI:29999"/>
        <dbReference type="ChEBI" id="CHEBI:30616"/>
        <dbReference type="ChEBI" id="CHEBI:83421"/>
        <dbReference type="ChEBI" id="CHEBI:456216"/>
        <dbReference type="EC" id="2.7.11.1"/>
    </reaction>
</comment>
<dbReference type="HOGENOM" id="CLU_000288_22_0_1"/>
<evidence type="ECO:0000256" key="6">
    <source>
        <dbReference type="ARBA" id="ARBA00022553"/>
    </source>
</evidence>
<evidence type="ECO:0000256" key="17">
    <source>
        <dbReference type="ARBA" id="ARBA00023170"/>
    </source>
</evidence>
<dbReference type="InterPro" id="IPR000719">
    <property type="entry name" value="Prot_kinase_dom"/>
</dbReference>
<dbReference type="FunFam" id="3.80.10.10:FF:000095">
    <property type="entry name" value="LRR receptor-like serine/threonine-protein kinase GSO1"/>
    <property type="match status" value="1"/>
</dbReference>
<dbReference type="PRINTS" id="PR00019">
    <property type="entry name" value="LEURICHRPT"/>
</dbReference>
<keyword evidence="18" id="KW-0325">Glycoprotein</keyword>